<accession>A0A1S9DLE7</accession>
<dbReference type="AlphaFoldDB" id="A0A1S9DLE7"/>
<protein>
    <submittedName>
        <fullName evidence="1">Uncharacterized protein</fullName>
    </submittedName>
</protein>
<dbReference type="Proteomes" id="UP000190312">
    <property type="component" value="Unassembled WGS sequence"/>
</dbReference>
<gene>
    <name evidence="1" type="ORF">OAory_01055740</name>
</gene>
<evidence type="ECO:0000313" key="1">
    <source>
        <dbReference type="EMBL" id="OOO09766.1"/>
    </source>
</evidence>
<reference evidence="1 2" key="1">
    <citation type="submission" date="2016-10" db="EMBL/GenBank/DDBJ databases">
        <title>Genome sequencing of Aspergillus oryzae BCC7051.</title>
        <authorList>
            <person name="Thammarongtham C."/>
            <person name="Vorapreeda T."/>
            <person name="Nookaew I."/>
            <person name="Srisuk T."/>
            <person name="Land M."/>
            <person name="Jeennor S."/>
            <person name="Laoteng K."/>
        </authorList>
    </citation>
    <scope>NUCLEOTIDE SEQUENCE [LARGE SCALE GENOMIC DNA]</scope>
    <source>
        <strain evidence="1 2">BCC7051</strain>
    </source>
</reference>
<dbReference type="OrthoDB" id="4500198at2759"/>
<comment type="caution">
    <text evidence="1">The sequence shown here is derived from an EMBL/GenBank/DDBJ whole genome shotgun (WGS) entry which is preliminary data.</text>
</comment>
<name>A0A1S9DLE7_ASPOZ</name>
<organism evidence="1 2">
    <name type="scientific">Aspergillus oryzae</name>
    <name type="common">Yellow koji mold</name>
    <dbReference type="NCBI Taxonomy" id="5062"/>
    <lineage>
        <taxon>Eukaryota</taxon>
        <taxon>Fungi</taxon>
        <taxon>Dikarya</taxon>
        <taxon>Ascomycota</taxon>
        <taxon>Pezizomycotina</taxon>
        <taxon>Eurotiomycetes</taxon>
        <taxon>Eurotiomycetidae</taxon>
        <taxon>Eurotiales</taxon>
        <taxon>Aspergillaceae</taxon>
        <taxon>Aspergillus</taxon>
        <taxon>Aspergillus subgen. Circumdati</taxon>
    </lineage>
</organism>
<evidence type="ECO:0000313" key="2">
    <source>
        <dbReference type="Proteomes" id="UP000190312"/>
    </source>
</evidence>
<proteinExistence type="predicted"/>
<sequence length="140" mass="15849">MVTLYNDHIYSIPIRALRLLEPLRETPTLYDYGVLEQDDRHDYPGGFINAIAMSRMPGKPATDYPDLSDVEGEGLKRKMLQILEGIRLLGWELYDGEPDNIVYDQLTGTVSITCIAYGADKPTDRPTTERDGFLRILGQN</sequence>
<dbReference type="EMBL" id="MKZY01000004">
    <property type="protein sequence ID" value="OOO09766.1"/>
    <property type="molecule type" value="Genomic_DNA"/>
</dbReference>